<evidence type="ECO:0000256" key="1">
    <source>
        <dbReference type="ARBA" id="ARBA00005589"/>
    </source>
</evidence>
<name>A0A5C8F1F7_BRAPL</name>
<keyword evidence="2 4" id="KW-0689">Ribosomal protein</keyword>
<evidence type="ECO:0000256" key="4">
    <source>
        <dbReference type="HAMAP-Rule" id="MF_00270"/>
    </source>
</evidence>
<dbReference type="InterPro" id="IPR036870">
    <property type="entry name" value="Ribosomal_bS18_sf"/>
</dbReference>
<dbReference type="InterPro" id="IPR001648">
    <property type="entry name" value="Ribosomal_bS18"/>
</dbReference>
<dbReference type="PRINTS" id="PR00974">
    <property type="entry name" value="RIBOSOMALS18"/>
</dbReference>
<dbReference type="HAMAP" id="MF_00270">
    <property type="entry name" value="Ribosomal_bS18"/>
    <property type="match status" value="1"/>
</dbReference>
<protein>
    <recommendedName>
        <fullName evidence="4">Small ribosomal subunit protein bS18</fullName>
    </recommendedName>
</protein>
<organism evidence="7 8">
    <name type="scientific">Brachyspira pilosicoli</name>
    <name type="common">Serpulina pilosicoli</name>
    <dbReference type="NCBI Taxonomy" id="52584"/>
    <lineage>
        <taxon>Bacteria</taxon>
        <taxon>Pseudomonadati</taxon>
        <taxon>Spirochaetota</taxon>
        <taxon>Spirochaetia</taxon>
        <taxon>Brachyspirales</taxon>
        <taxon>Brachyspiraceae</taxon>
        <taxon>Brachyspira</taxon>
    </lineage>
</organism>
<dbReference type="GO" id="GO:0003735">
    <property type="term" value="F:structural constituent of ribosome"/>
    <property type="evidence" value="ECO:0007669"/>
    <property type="project" value="InterPro"/>
</dbReference>
<dbReference type="PANTHER" id="PTHR13479:SF40">
    <property type="entry name" value="SMALL RIBOSOMAL SUBUNIT PROTEIN BS18M"/>
    <property type="match status" value="1"/>
</dbReference>
<keyword evidence="3 4" id="KW-0687">Ribonucleoprotein</keyword>
<keyword evidence="4" id="KW-0694">RNA-binding</keyword>
<dbReference type="Gene3D" id="4.10.640.10">
    <property type="entry name" value="Ribosomal protein S18"/>
    <property type="match status" value="1"/>
</dbReference>
<dbReference type="Proteomes" id="UP000323176">
    <property type="component" value="Unassembled WGS sequence"/>
</dbReference>
<feature type="region of interest" description="Disordered" evidence="6">
    <location>
        <begin position="1"/>
        <end position="34"/>
    </location>
</feature>
<proteinExistence type="inferred from homology"/>
<dbReference type="GO" id="GO:0070181">
    <property type="term" value="F:small ribosomal subunit rRNA binding"/>
    <property type="evidence" value="ECO:0007669"/>
    <property type="project" value="TreeGrafter"/>
</dbReference>
<comment type="function">
    <text evidence="4">Binds as a heterodimer with protein bS6 to the central domain of the 16S rRNA, where it helps stabilize the platform of the 30S subunit.</text>
</comment>
<feature type="compositionally biased region" description="Basic and acidic residues" evidence="6">
    <location>
        <begin position="17"/>
        <end position="34"/>
    </location>
</feature>
<evidence type="ECO:0000313" key="8">
    <source>
        <dbReference type="Proteomes" id="UP000323176"/>
    </source>
</evidence>
<dbReference type="EMBL" id="SAXY01000030">
    <property type="protein sequence ID" value="TXJ43184.1"/>
    <property type="molecule type" value="Genomic_DNA"/>
</dbReference>
<dbReference type="AlphaFoldDB" id="A0A5C8F1F7"/>
<dbReference type="PANTHER" id="PTHR13479">
    <property type="entry name" value="30S RIBOSOMAL PROTEIN S18"/>
    <property type="match status" value="1"/>
</dbReference>
<accession>A0A5C8F1F7</accession>
<keyword evidence="4" id="KW-0699">rRNA-binding</keyword>
<evidence type="ECO:0000256" key="2">
    <source>
        <dbReference type="ARBA" id="ARBA00022980"/>
    </source>
</evidence>
<comment type="similarity">
    <text evidence="1 4 5">Belongs to the bacterial ribosomal protein bS18 family.</text>
</comment>
<evidence type="ECO:0000313" key="7">
    <source>
        <dbReference type="EMBL" id="TXJ43184.1"/>
    </source>
</evidence>
<comment type="subunit">
    <text evidence="4">Part of the 30S ribosomal subunit. Forms a tight heterodimer with protein bS6.</text>
</comment>
<dbReference type="Pfam" id="PF01084">
    <property type="entry name" value="Ribosomal_S18"/>
    <property type="match status" value="1"/>
</dbReference>
<dbReference type="OrthoDB" id="9812008at2"/>
<sequence>MELENTENVENTSNNEEENKVKTDKKQHFNKDASSRKKFFKKKICYFCKNNIDVLDYKDIKLLKKYVKESGKIIPKRLNGTCSKHQRLVTKAIKRARNIALLPYETKY</sequence>
<dbReference type="GO" id="GO:0006412">
    <property type="term" value="P:translation"/>
    <property type="evidence" value="ECO:0007669"/>
    <property type="project" value="UniProtKB-UniRule"/>
</dbReference>
<reference evidence="7 8" key="1">
    <citation type="journal article" date="1992" name="Lakartidningen">
        <title>[Penicillin V and not amoxicillin is the first choice preparation in acute otitis].</title>
        <authorList>
            <person name="Kamme C."/>
            <person name="Lundgren K."/>
            <person name="Prellner K."/>
        </authorList>
    </citation>
    <scope>NUCLEOTIDE SEQUENCE [LARGE SCALE GENOMIC DNA]</scope>
    <source>
        <strain evidence="7 8">PC5538III-hc</strain>
    </source>
</reference>
<evidence type="ECO:0000256" key="5">
    <source>
        <dbReference type="RuleBase" id="RU003910"/>
    </source>
</evidence>
<comment type="caution">
    <text evidence="7">The sequence shown here is derived from an EMBL/GenBank/DDBJ whole genome shotgun (WGS) entry which is preliminary data.</text>
</comment>
<evidence type="ECO:0000256" key="6">
    <source>
        <dbReference type="SAM" id="MobiDB-lite"/>
    </source>
</evidence>
<gene>
    <name evidence="4 7" type="primary">rpsR</name>
    <name evidence="7" type="ORF">EPJ72_04555</name>
</gene>
<dbReference type="NCBIfam" id="TIGR00165">
    <property type="entry name" value="S18"/>
    <property type="match status" value="1"/>
</dbReference>
<evidence type="ECO:0000256" key="3">
    <source>
        <dbReference type="ARBA" id="ARBA00023274"/>
    </source>
</evidence>
<dbReference type="SUPFAM" id="SSF46911">
    <property type="entry name" value="Ribosomal protein S18"/>
    <property type="match status" value="1"/>
</dbReference>
<dbReference type="GO" id="GO:0022627">
    <property type="term" value="C:cytosolic small ribosomal subunit"/>
    <property type="evidence" value="ECO:0007669"/>
    <property type="project" value="TreeGrafter"/>
</dbReference>